<evidence type="ECO:0000313" key="10">
    <source>
        <dbReference type="EMBL" id="MDT8899671.1"/>
    </source>
</evidence>
<protein>
    <recommendedName>
        <fullName evidence="4">Nicotinate-nucleotide--dimethylbenzimidazole phosphoribosyltransferase</fullName>
        <ecNumber evidence="3">2.4.2.21</ecNumber>
    </recommendedName>
    <alternativeName>
        <fullName evidence="8">N(1)-alpha-phosphoribosyltransferase</fullName>
    </alternativeName>
</protein>
<reference evidence="10 11" key="1">
    <citation type="submission" date="2023-07" db="EMBL/GenBank/DDBJ databases">
        <title>The novel representative of Negativicutes class, Anaeroselena agilis gen. nov. sp. nov.</title>
        <authorList>
            <person name="Prokofeva M.I."/>
            <person name="Elcheninov A.G."/>
            <person name="Klyukina A."/>
            <person name="Kublanov I.V."/>
            <person name="Frolov E.N."/>
            <person name="Podosokorskaya O.A."/>
        </authorList>
    </citation>
    <scope>NUCLEOTIDE SEQUENCE [LARGE SCALE GENOMIC DNA]</scope>
    <source>
        <strain evidence="10 11">4137-cl</strain>
    </source>
</reference>
<proteinExistence type="inferred from homology"/>
<keyword evidence="11" id="KW-1185">Reference proteome</keyword>
<dbReference type="InterPro" id="IPR023195">
    <property type="entry name" value="Nict_dMeBzImd_PRibTrfase_N"/>
</dbReference>
<organism evidence="10 11">
    <name type="scientific">Anaeroselena agilis</name>
    <dbReference type="NCBI Taxonomy" id="3063788"/>
    <lineage>
        <taxon>Bacteria</taxon>
        <taxon>Bacillati</taxon>
        <taxon>Bacillota</taxon>
        <taxon>Negativicutes</taxon>
        <taxon>Acetonemataceae</taxon>
        <taxon>Anaeroselena</taxon>
    </lineage>
</organism>
<dbReference type="InterPro" id="IPR036087">
    <property type="entry name" value="Nict_dMeBzImd_PRibTrfase_sf"/>
</dbReference>
<gene>
    <name evidence="10" type="ORF">Q4T40_00225</name>
</gene>
<keyword evidence="5" id="KW-0169">Cobalamin biosynthesis</keyword>
<dbReference type="InterPro" id="IPR003200">
    <property type="entry name" value="Nict_dMeBzImd_PRibTrfase"/>
</dbReference>
<dbReference type="GO" id="GO:0008939">
    <property type="term" value="F:nicotinate-nucleotide-dimethylbenzimidazole phosphoribosyltransferase activity"/>
    <property type="evidence" value="ECO:0007669"/>
    <property type="project" value="UniProtKB-EC"/>
</dbReference>
<comment type="similarity">
    <text evidence="2">Belongs to the CobT family.</text>
</comment>
<dbReference type="CDD" id="cd02439">
    <property type="entry name" value="DMB-PRT_CobT"/>
    <property type="match status" value="1"/>
</dbReference>
<evidence type="ECO:0000256" key="4">
    <source>
        <dbReference type="ARBA" id="ARBA00015486"/>
    </source>
</evidence>
<name>A0ABU3NS69_9FIRM</name>
<dbReference type="Pfam" id="PF02277">
    <property type="entry name" value="DBI_PRT"/>
    <property type="match status" value="1"/>
</dbReference>
<dbReference type="Proteomes" id="UP001254848">
    <property type="component" value="Unassembled WGS sequence"/>
</dbReference>
<comment type="catalytic activity">
    <reaction evidence="9">
        <text>5,6-dimethylbenzimidazole + nicotinate beta-D-ribonucleotide = alpha-ribazole 5'-phosphate + nicotinate + H(+)</text>
        <dbReference type="Rhea" id="RHEA:11196"/>
        <dbReference type="ChEBI" id="CHEBI:15378"/>
        <dbReference type="ChEBI" id="CHEBI:15890"/>
        <dbReference type="ChEBI" id="CHEBI:32544"/>
        <dbReference type="ChEBI" id="CHEBI:57502"/>
        <dbReference type="ChEBI" id="CHEBI:57918"/>
        <dbReference type="EC" id="2.4.2.21"/>
    </reaction>
</comment>
<dbReference type="EMBL" id="JAUOZS010000001">
    <property type="protein sequence ID" value="MDT8899671.1"/>
    <property type="molecule type" value="Genomic_DNA"/>
</dbReference>
<dbReference type="Gene3D" id="3.40.50.10210">
    <property type="match status" value="1"/>
</dbReference>
<evidence type="ECO:0000256" key="2">
    <source>
        <dbReference type="ARBA" id="ARBA00007110"/>
    </source>
</evidence>
<sequence length="347" mass="37207">MAYQEKVDLLVDGMAKPPGSLGLLEKHVKRVLLCWGEMQVLKPYHLIFAADNGVVEEGVAAFPPVITYLQAQNMVAGRATINAFCRCFNIPCEVIDVGVNTIEPVGTNLKPANGSRNFTKEPAMSETEYEYVGKAVACRVQRLVEEHGCNLFSFGEMGIGNTTTSSAVLHGLTGIEPEFVVGYGASPPNGELVRRKRNTIVKGLELHKEVMLSVHDILRCLGGLDIAAMCAAMLKCTELRVPFVIDGFISAVAFACASRINERAKRYAIPSHLSKEPGMTYALLLGGILADEVPIRANMALGEGTGAVLMVGLLKAMLHAIESTARMSEFELGGDAAVKVAEQIGSA</sequence>
<dbReference type="PANTHER" id="PTHR43463">
    <property type="entry name" value="NICOTINATE-NUCLEOTIDE--DIMETHYLBENZIMIDAZOLE PHOSPHORIBOSYLTRANSFERASE"/>
    <property type="match status" value="1"/>
</dbReference>
<comment type="pathway">
    <text evidence="1">Nucleoside biosynthesis; alpha-ribazole biosynthesis; alpha-ribazole from 5,6-dimethylbenzimidazole: step 1/2.</text>
</comment>
<evidence type="ECO:0000256" key="8">
    <source>
        <dbReference type="ARBA" id="ARBA00030686"/>
    </source>
</evidence>
<evidence type="ECO:0000256" key="9">
    <source>
        <dbReference type="ARBA" id="ARBA00047340"/>
    </source>
</evidence>
<evidence type="ECO:0000256" key="1">
    <source>
        <dbReference type="ARBA" id="ARBA00005049"/>
    </source>
</evidence>
<dbReference type="PANTHER" id="PTHR43463:SF1">
    <property type="entry name" value="NICOTINATE-NUCLEOTIDE--DIMETHYLBENZIMIDAZOLE PHOSPHORIBOSYLTRANSFERASE"/>
    <property type="match status" value="1"/>
</dbReference>
<dbReference type="Gene3D" id="1.10.1610.10">
    <property type="match status" value="1"/>
</dbReference>
<evidence type="ECO:0000256" key="3">
    <source>
        <dbReference type="ARBA" id="ARBA00011991"/>
    </source>
</evidence>
<keyword evidence="6 10" id="KW-0328">Glycosyltransferase</keyword>
<dbReference type="EC" id="2.4.2.21" evidence="3"/>
<evidence type="ECO:0000256" key="6">
    <source>
        <dbReference type="ARBA" id="ARBA00022676"/>
    </source>
</evidence>
<evidence type="ECO:0000256" key="7">
    <source>
        <dbReference type="ARBA" id="ARBA00022679"/>
    </source>
</evidence>
<evidence type="ECO:0000256" key="5">
    <source>
        <dbReference type="ARBA" id="ARBA00022573"/>
    </source>
</evidence>
<dbReference type="RefSeq" id="WP_413778240.1">
    <property type="nucleotide sequence ID" value="NZ_JAUOZS010000001.1"/>
</dbReference>
<keyword evidence="7 10" id="KW-0808">Transferase</keyword>
<comment type="caution">
    <text evidence="10">The sequence shown here is derived from an EMBL/GenBank/DDBJ whole genome shotgun (WGS) entry which is preliminary data.</text>
</comment>
<evidence type="ECO:0000313" key="11">
    <source>
        <dbReference type="Proteomes" id="UP001254848"/>
    </source>
</evidence>
<dbReference type="SUPFAM" id="SSF52733">
    <property type="entry name" value="Nicotinate mononucleotide:5,6-dimethylbenzimidazole phosphoribosyltransferase (CobT)"/>
    <property type="match status" value="1"/>
</dbReference>
<accession>A0ABU3NS69</accession>